<keyword evidence="4" id="KW-1185">Reference proteome</keyword>
<dbReference type="AlphaFoldDB" id="A0A239GX01"/>
<feature type="domain" description="DUF6457" evidence="2">
    <location>
        <begin position="2"/>
        <end position="78"/>
    </location>
</feature>
<evidence type="ECO:0000256" key="1">
    <source>
        <dbReference type="SAM" id="MobiDB-lite"/>
    </source>
</evidence>
<feature type="region of interest" description="Disordered" evidence="1">
    <location>
        <begin position="74"/>
        <end position="95"/>
    </location>
</feature>
<evidence type="ECO:0000313" key="3">
    <source>
        <dbReference type="EMBL" id="SNS73298.1"/>
    </source>
</evidence>
<dbReference type="EMBL" id="FZOR01000008">
    <property type="protein sequence ID" value="SNS73298.1"/>
    <property type="molecule type" value="Genomic_DNA"/>
</dbReference>
<evidence type="ECO:0000313" key="4">
    <source>
        <dbReference type="Proteomes" id="UP000198318"/>
    </source>
</evidence>
<reference evidence="3 4" key="1">
    <citation type="submission" date="2017-06" db="EMBL/GenBank/DDBJ databases">
        <authorList>
            <person name="Kim H.J."/>
            <person name="Triplett B.A."/>
        </authorList>
    </citation>
    <scope>NUCLEOTIDE SEQUENCE [LARGE SCALE GENOMIC DNA]</scope>
    <source>
        <strain evidence="3 4">DSM 44715</strain>
    </source>
</reference>
<sequence>MSVLEDWINAACLELGLERGDIDQSLILDLARDVAHGVARPGAPLTAYLLGLAVGRGTPARDAAARLTEMAEAWRERAPEPEVPGPAGEPVLDDA</sequence>
<name>A0A239GX01_9ACTN</name>
<feature type="compositionally biased region" description="Low complexity" evidence="1">
    <location>
        <begin position="85"/>
        <end position="95"/>
    </location>
</feature>
<protein>
    <recommendedName>
        <fullName evidence="2">DUF6457 domain-containing protein</fullName>
    </recommendedName>
</protein>
<dbReference type="InterPro" id="IPR045598">
    <property type="entry name" value="DUF6457"/>
</dbReference>
<dbReference type="Proteomes" id="UP000198318">
    <property type="component" value="Unassembled WGS sequence"/>
</dbReference>
<accession>A0A239GX01</accession>
<proteinExistence type="predicted"/>
<dbReference type="OrthoDB" id="4735656at2"/>
<dbReference type="RefSeq" id="WP_089325939.1">
    <property type="nucleotide sequence ID" value="NZ_FZOR01000008.1"/>
</dbReference>
<gene>
    <name evidence="3" type="ORF">SAMN05443665_1008141</name>
</gene>
<evidence type="ECO:0000259" key="2">
    <source>
        <dbReference type="Pfam" id="PF20058"/>
    </source>
</evidence>
<organism evidence="3 4">
    <name type="scientific">Actinomadura meyerae</name>
    <dbReference type="NCBI Taxonomy" id="240840"/>
    <lineage>
        <taxon>Bacteria</taxon>
        <taxon>Bacillati</taxon>
        <taxon>Actinomycetota</taxon>
        <taxon>Actinomycetes</taxon>
        <taxon>Streptosporangiales</taxon>
        <taxon>Thermomonosporaceae</taxon>
        <taxon>Actinomadura</taxon>
    </lineage>
</organism>
<dbReference type="Pfam" id="PF20058">
    <property type="entry name" value="DUF6457"/>
    <property type="match status" value="1"/>
</dbReference>